<evidence type="ECO:0000259" key="3">
    <source>
        <dbReference type="Pfam" id="PF20737"/>
    </source>
</evidence>
<dbReference type="Pfam" id="PF07944">
    <property type="entry name" value="Beta-AFase-like_GH127_cat"/>
    <property type="match status" value="1"/>
</dbReference>
<dbReference type="InterPro" id="IPR012878">
    <property type="entry name" value="Beta-AFase-like_GH127_cat"/>
</dbReference>
<dbReference type="GO" id="GO:0016787">
    <property type="term" value="F:hydrolase activity"/>
    <property type="evidence" value="ECO:0007669"/>
    <property type="project" value="UniProtKB-KW"/>
</dbReference>
<feature type="domain" description="Non-reducing end beta-L-arabinofuranosidase-like GH127 catalytic" evidence="1">
    <location>
        <begin position="24"/>
        <end position="415"/>
    </location>
</feature>
<evidence type="ECO:0000259" key="1">
    <source>
        <dbReference type="Pfam" id="PF07944"/>
    </source>
</evidence>
<dbReference type="EMBL" id="CP079216">
    <property type="protein sequence ID" value="QXT62620.1"/>
    <property type="molecule type" value="Genomic_DNA"/>
</dbReference>
<feature type="domain" description="Non-reducing end beta-L-arabinofuranosidase-like GH127 C-terminal" evidence="3">
    <location>
        <begin position="514"/>
        <end position="622"/>
    </location>
</feature>
<gene>
    <name evidence="4" type="ORF">KDB89_12905</name>
</gene>
<evidence type="ECO:0000313" key="4">
    <source>
        <dbReference type="EMBL" id="QXT62620.1"/>
    </source>
</evidence>
<accession>A0ABX8SIY0</accession>
<name>A0ABX8SIY0_9ACTN</name>
<evidence type="ECO:0000313" key="5">
    <source>
        <dbReference type="Proteomes" id="UP000824504"/>
    </source>
</evidence>
<evidence type="ECO:0000259" key="2">
    <source>
        <dbReference type="Pfam" id="PF20736"/>
    </source>
</evidence>
<dbReference type="Pfam" id="PF20737">
    <property type="entry name" value="Glyco_hydro127C"/>
    <property type="match status" value="1"/>
</dbReference>
<protein>
    <submittedName>
        <fullName evidence="4">Glycoside hydrolase family 127 protein</fullName>
    </submittedName>
</protein>
<dbReference type="Pfam" id="PF20736">
    <property type="entry name" value="Glyco_hydro127M"/>
    <property type="match status" value="1"/>
</dbReference>
<dbReference type="RefSeq" id="WP_219081684.1">
    <property type="nucleotide sequence ID" value="NZ_CP079216.1"/>
</dbReference>
<dbReference type="InterPro" id="IPR049049">
    <property type="entry name" value="Beta-AFase-like_GH127_C"/>
</dbReference>
<keyword evidence="5" id="KW-1185">Reference proteome</keyword>
<dbReference type="InterPro" id="IPR049174">
    <property type="entry name" value="Beta-AFase-like"/>
</dbReference>
<dbReference type="InterPro" id="IPR049046">
    <property type="entry name" value="Beta-AFase-like_GH127_middle"/>
</dbReference>
<organism evidence="4 5">
    <name type="scientific">Tessaracoccus palaemonis</name>
    <dbReference type="NCBI Taxonomy" id="2829499"/>
    <lineage>
        <taxon>Bacteria</taxon>
        <taxon>Bacillati</taxon>
        <taxon>Actinomycetota</taxon>
        <taxon>Actinomycetes</taxon>
        <taxon>Propionibacteriales</taxon>
        <taxon>Propionibacteriaceae</taxon>
        <taxon>Tessaracoccus</taxon>
    </lineage>
</organism>
<reference evidence="4 5" key="1">
    <citation type="submission" date="2021-07" db="EMBL/GenBank/DDBJ databases">
        <title>complete genome sequencing of Tessaracoccus sp.J1M15.</title>
        <authorList>
            <person name="Bae J.-W."/>
            <person name="Kim D.-y."/>
        </authorList>
    </citation>
    <scope>NUCLEOTIDE SEQUENCE [LARGE SCALE GENOMIC DNA]</scope>
    <source>
        <strain evidence="4 5">J1M15</strain>
    </source>
</reference>
<feature type="domain" description="Non-reducing end beta-L-arabinofuranosidase-like GH127 middle" evidence="2">
    <location>
        <begin position="426"/>
        <end position="485"/>
    </location>
</feature>
<dbReference type="PANTHER" id="PTHR43465:SF2">
    <property type="entry name" value="DUF1680 DOMAIN PROTEIN (AFU_ORTHOLOGUE AFUA_1G08910)"/>
    <property type="match status" value="1"/>
</dbReference>
<dbReference type="PANTHER" id="PTHR43465">
    <property type="entry name" value="DUF1680 DOMAIN PROTEIN (AFU_ORTHOLOGUE AFUA_1G08910)"/>
    <property type="match status" value="1"/>
</dbReference>
<sequence>MVSASFLPVAPGGGRLQPVGIDQIRILGGFWGDRQQLNADKLIPHSLRWETKVGWIENFVRAAEGTIGGRHQGREFADSDVYKLIEAMAWEVGRTGDEDLDAEIERLGALIEAVQGDDGYLNTRFGNPGQEPRYSAFAWGHELYCYGHLIQAAVARIRTGHEGAIVRVAIKAADHVCREFGKGAREDVCGHPEIEVALAELSRATGDARYLEQARIFLDRRGHGILPDIEFGRSYYQDDEPFRESTVLRGHSVRALYLCAAAVDIAVEKGDAELLEIARLQFDATIARRTYITGGMGSHHQDEAFGVDFELPPDRSYCETCAGIGSVMVAWRLLLATGDLRYGDVIERALYNIVAASPSEAGDGFFYANTLHRRTPAMPADPDEALPRANASLRAPWFEVSCCPTNVARTFASLSTLVATASDDAVQIVQYAPASIEAEVAGSPVRLTMATGYPYDGRVVVTVDEAEAPFDLELRIPGWAAGATLGGETVEPGTCRIEGLTTDDVIELDLPLAPRLVRPDSRIDAVRGTVAVERGPFVLCVESVDLPGGLDVAEIEVLRGAEPTASGRGAAIRGRRVRHAAAPWPYGPDAAVAEGDAEFDITLVPYHSWANRGPVTMRVWVPEQA</sequence>
<dbReference type="Proteomes" id="UP000824504">
    <property type="component" value="Chromosome"/>
</dbReference>
<proteinExistence type="predicted"/>
<keyword evidence="4" id="KW-0378">Hydrolase</keyword>